<dbReference type="PROSITE" id="PS51352">
    <property type="entry name" value="THIOREDOXIN_2"/>
    <property type="match status" value="1"/>
</dbReference>
<dbReference type="Proteomes" id="UP001294412">
    <property type="component" value="Unassembled WGS sequence"/>
</dbReference>
<dbReference type="Pfam" id="PF18312">
    <property type="entry name" value="ScsC_N"/>
    <property type="match status" value="1"/>
</dbReference>
<dbReference type="InterPro" id="IPR001853">
    <property type="entry name" value="DSBA-like_thioredoxin_dom"/>
</dbReference>
<dbReference type="InterPro" id="IPR051470">
    <property type="entry name" value="Thiol:disulfide_interchange"/>
</dbReference>
<evidence type="ECO:0000313" key="3">
    <source>
        <dbReference type="EMBL" id="MDY8110639.1"/>
    </source>
</evidence>
<sequence length="255" mass="27231">MRSITTVALSAALLGSASLLPASAQESFDSTQKQAIETIVRDYLIANPEVLVEAMSALQAKQDEQQKTAQASVIESARDQLTSAPEGMVFGNPDGDVTITEFFDYNCGYCKQALADMTALLEEDDQIRFVVKEFPILGVGSLEASRVAMAVRDLAPEKYRGFHEALLERRGSADKAAALGVAEELGVDPAKIEEKLAASANMKALQDIQTLASDLRINGTPTYVIGDEVLQARVGLEGLKAVVGSMRACGKVECS</sequence>
<evidence type="ECO:0000313" key="4">
    <source>
        <dbReference type="Proteomes" id="UP001294412"/>
    </source>
</evidence>
<dbReference type="RefSeq" id="WP_322188386.1">
    <property type="nucleotide sequence ID" value="NZ_JAXLPB010000005.1"/>
</dbReference>
<protein>
    <submittedName>
        <fullName evidence="3">DsbA family protein</fullName>
    </submittedName>
</protein>
<dbReference type="InterPro" id="IPR041205">
    <property type="entry name" value="ScsC_N"/>
</dbReference>
<feature type="chain" id="PRO_5045844204" evidence="1">
    <location>
        <begin position="25"/>
        <end position="255"/>
    </location>
</feature>
<gene>
    <name evidence="3" type="ORF">U0C82_15965</name>
</gene>
<dbReference type="Pfam" id="PF01323">
    <property type="entry name" value="DSBA"/>
    <property type="match status" value="1"/>
</dbReference>
<reference evidence="3 4" key="1">
    <citation type="submission" date="2023-12" db="EMBL/GenBank/DDBJ databases">
        <title>Description of Novel Strain Fulvimarina sp. 2208YS6-2-32 isolated from Uroteuthis (Photololigo) edulis.</title>
        <authorList>
            <person name="Park J.-S."/>
        </authorList>
    </citation>
    <scope>NUCLEOTIDE SEQUENCE [LARGE SCALE GENOMIC DNA]</scope>
    <source>
        <strain evidence="3 4">2208YS6-2-32</strain>
    </source>
</reference>
<dbReference type="SUPFAM" id="SSF52833">
    <property type="entry name" value="Thioredoxin-like"/>
    <property type="match status" value="1"/>
</dbReference>
<feature type="signal peptide" evidence="1">
    <location>
        <begin position="1"/>
        <end position="24"/>
    </location>
</feature>
<keyword evidence="1" id="KW-0732">Signal</keyword>
<organism evidence="3 4">
    <name type="scientific">Fulvimarina uroteuthidis</name>
    <dbReference type="NCBI Taxonomy" id="3098149"/>
    <lineage>
        <taxon>Bacteria</taxon>
        <taxon>Pseudomonadati</taxon>
        <taxon>Pseudomonadota</taxon>
        <taxon>Alphaproteobacteria</taxon>
        <taxon>Hyphomicrobiales</taxon>
        <taxon>Aurantimonadaceae</taxon>
        <taxon>Fulvimarina</taxon>
    </lineage>
</organism>
<accession>A0ABU5I5I6</accession>
<dbReference type="InterPro" id="IPR013766">
    <property type="entry name" value="Thioredoxin_domain"/>
</dbReference>
<dbReference type="InterPro" id="IPR036249">
    <property type="entry name" value="Thioredoxin-like_sf"/>
</dbReference>
<dbReference type="PANTHER" id="PTHR35272">
    <property type="entry name" value="THIOL:DISULFIDE INTERCHANGE PROTEIN DSBC-RELATED"/>
    <property type="match status" value="1"/>
</dbReference>
<dbReference type="PANTHER" id="PTHR35272:SF3">
    <property type="entry name" value="THIOL:DISULFIDE INTERCHANGE PROTEIN DSBC"/>
    <property type="match status" value="1"/>
</dbReference>
<name>A0ABU5I5I6_9HYPH</name>
<evidence type="ECO:0000259" key="2">
    <source>
        <dbReference type="PROSITE" id="PS51352"/>
    </source>
</evidence>
<comment type="caution">
    <text evidence="3">The sequence shown here is derived from an EMBL/GenBank/DDBJ whole genome shotgun (WGS) entry which is preliminary data.</text>
</comment>
<evidence type="ECO:0000256" key="1">
    <source>
        <dbReference type="SAM" id="SignalP"/>
    </source>
</evidence>
<dbReference type="EMBL" id="JAXLPB010000005">
    <property type="protein sequence ID" value="MDY8110639.1"/>
    <property type="molecule type" value="Genomic_DNA"/>
</dbReference>
<dbReference type="CDD" id="cd03023">
    <property type="entry name" value="DsbA_Com1_like"/>
    <property type="match status" value="1"/>
</dbReference>
<dbReference type="Gene3D" id="3.40.30.10">
    <property type="entry name" value="Glutaredoxin"/>
    <property type="match status" value="1"/>
</dbReference>
<feature type="domain" description="Thioredoxin" evidence="2">
    <location>
        <begin position="62"/>
        <end position="248"/>
    </location>
</feature>
<proteinExistence type="predicted"/>
<keyword evidence="4" id="KW-1185">Reference proteome</keyword>